<dbReference type="PANTHER" id="PTHR11203">
    <property type="entry name" value="CLEAVAGE AND POLYADENYLATION SPECIFICITY FACTOR FAMILY MEMBER"/>
    <property type="match status" value="1"/>
</dbReference>
<dbReference type="Pfam" id="PF10996">
    <property type="entry name" value="Beta-Casp"/>
    <property type="match status" value="1"/>
</dbReference>
<dbReference type="GO" id="GO:0016787">
    <property type="term" value="F:hydrolase activity"/>
    <property type="evidence" value="ECO:0007669"/>
    <property type="project" value="UniProtKB-KW"/>
</dbReference>
<dbReference type="Pfam" id="PF16661">
    <property type="entry name" value="Lactamase_B_6"/>
    <property type="match status" value="1"/>
</dbReference>
<dbReference type="SUPFAM" id="SSF56281">
    <property type="entry name" value="Metallo-hydrolase/oxidoreductase"/>
    <property type="match status" value="1"/>
</dbReference>
<accession>A0A1F6X246</accession>
<evidence type="ECO:0000259" key="2">
    <source>
        <dbReference type="SMART" id="SM00849"/>
    </source>
</evidence>
<proteinExistence type="predicted"/>
<evidence type="ECO:0000313" key="5">
    <source>
        <dbReference type="Proteomes" id="UP000185809"/>
    </source>
</evidence>
<organism evidence="4 5">
    <name type="scientific">Candidatus Nomurabacteria bacterium RIFCSPLOWO2_01_FULL_33_24</name>
    <dbReference type="NCBI Taxonomy" id="1801765"/>
    <lineage>
        <taxon>Bacteria</taxon>
        <taxon>Candidatus Nomuraibacteriota</taxon>
    </lineage>
</organism>
<keyword evidence="1" id="KW-0378">Hydrolase</keyword>
<dbReference type="Proteomes" id="UP000185809">
    <property type="component" value="Unassembled WGS sequence"/>
</dbReference>
<evidence type="ECO:0008006" key="6">
    <source>
        <dbReference type="Google" id="ProtNLM"/>
    </source>
</evidence>
<protein>
    <recommendedName>
        <fullName evidence="6">MBL fold hydrolase</fullName>
    </recommendedName>
</protein>
<name>A0A1F6X246_9BACT</name>
<dbReference type="EMBL" id="MFUP01000005">
    <property type="protein sequence ID" value="OGI88165.1"/>
    <property type="molecule type" value="Genomic_DNA"/>
</dbReference>
<dbReference type="InterPro" id="IPR011108">
    <property type="entry name" value="RMMBL"/>
</dbReference>
<dbReference type="GO" id="GO:0004521">
    <property type="term" value="F:RNA endonuclease activity"/>
    <property type="evidence" value="ECO:0007669"/>
    <property type="project" value="TreeGrafter"/>
</dbReference>
<feature type="domain" description="Metallo-beta-lactamase" evidence="2">
    <location>
        <begin position="17"/>
        <end position="211"/>
    </location>
</feature>
<dbReference type="Gene3D" id="3.40.50.10890">
    <property type="match status" value="1"/>
</dbReference>
<dbReference type="PANTHER" id="PTHR11203:SF37">
    <property type="entry name" value="INTEGRATOR COMPLEX SUBUNIT 11"/>
    <property type="match status" value="1"/>
</dbReference>
<evidence type="ECO:0000313" key="4">
    <source>
        <dbReference type="EMBL" id="OGI88165.1"/>
    </source>
</evidence>
<feature type="domain" description="Beta-Casp" evidence="3">
    <location>
        <begin position="242"/>
        <end position="367"/>
    </location>
</feature>
<dbReference type="InterPro" id="IPR001279">
    <property type="entry name" value="Metallo-B-lactamas"/>
</dbReference>
<dbReference type="AlphaFoldDB" id="A0A1F6X246"/>
<dbReference type="InterPro" id="IPR050698">
    <property type="entry name" value="MBL"/>
</dbReference>
<dbReference type="Pfam" id="PF07521">
    <property type="entry name" value="RMMBL"/>
    <property type="match status" value="1"/>
</dbReference>
<dbReference type="SMART" id="SM00849">
    <property type="entry name" value="Lactamase_B"/>
    <property type="match status" value="1"/>
</dbReference>
<comment type="caution">
    <text evidence="4">The sequence shown here is derived from an EMBL/GenBank/DDBJ whole genome shotgun (WGS) entry which is preliminary data.</text>
</comment>
<evidence type="ECO:0000256" key="1">
    <source>
        <dbReference type="ARBA" id="ARBA00022801"/>
    </source>
</evidence>
<reference evidence="4 5" key="1">
    <citation type="journal article" date="2016" name="Nat. Commun.">
        <title>Thousands of microbial genomes shed light on interconnected biogeochemical processes in an aquifer system.</title>
        <authorList>
            <person name="Anantharaman K."/>
            <person name="Brown C.T."/>
            <person name="Hug L.A."/>
            <person name="Sharon I."/>
            <person name="Castelle C.J."/>
            <person name="Probst A.J."/>
            <person name="Thomas B.C."/>
            <person name="Singh A."/>
            <person name="Wilkins M.J."/>
            <person name="Karaoz U."/>
            <person name="Brodie E.L."/>
            <person name="Williams K.H."/>
            <person name="Hubbard S.S."/>
            <person name="Banfield J.F."/>
        </authorList>
    </citation>
    <scope>NUCLEOTIDE SEQUENCE [LARGE SCALE GENOMIC DNA]</scope>
</reference>
<evidence type="ECO:0000259" key="3">
    <source>
        <dbReference type="SMART" id="SM01027"/>
    </source>
</evidence>
<sequence length="454" mass="51044">MAKKIKLTFCSGTGSVTGANFLLEWEDKKILIDCGLIQGSKLADEENWKPFSYQPSSIDSLIITHAHLDHVGRIPKLIKEGFKGKIFSTPPTKDLAQLMLEDSVQILSRDRENQLNLIYNKKNIDQAISQWEGVPYHQLIDLGKGLSISLKNTGHILGSAMVEILYNGKKLIFSSDLGHSPSPLLPPAETIDNADYLIIESVYGDRTYGSRELRRSELKKVIEDNCKSKGILIIPIFSLERTQELLFEINGFVENNQIPRIPIFLDSPLAIQFTKVYENYKKYFNKKAQALINSGDDIFDFPGLQLTLMTKESKLIYREPNPKIIIAGSGMSTGGRIIVHERDYLSDPKNTLLLVGYQSLGTLGRIIQDGAKEVFIFKKRVPVRAKIVTIRGYSGHKDSDGLLKFVQQMEGKLKQVFVVMGEPKSSLFLAQRIRDNLNIKARSPKAGESVELEF</sequence>
<dbReference type="Gene3D" id="3.60.15.10">
    <property type="entry name" value="Ribonuclease Z/Hydroxyacylglutathione hydrolase-like"/>
    <property type="match status" value="1"/>
</dbReference>
<dbReference type="InterPro" id="IPR022712">
    <property type="entry name" value="Beta_Casp"/>
</dbReference>
<dbReference type="CDD" id="cd16295">
    <property type="entry name" value="TTHA0252-CPSF-like_MBL-fold"/>
    <property type="match status" value="1"/>
</dbReference>
<dbReference type="InterPro" id="IPR036866">
    <property type="entry name" value="RibonucZ/Hydroxyglut_hydro"/>
</dbReference>
<dbReference type="SMART" id="SM01027">
    <property type="entry name" value="Beta-Casp"/>
    <property type="match status" value="1"/>
</dbReference>
<gene>
    <name evidence="4" type="ORF">A2995_00305</name>
</gene>